<organism evidence="2 3">
    <name type="scientific">Lysinibacillus fusiformis</name>
    <dbReference type="NCBI Taxonomy" id="28031"/>
    <lineage>
        <taxon>Bacteria</taxon>
        <taxon>Bacillati</taxon>
        <taxon>Bacillota</taxon>
        <taxon>Bacilli</taxon>
        <taxon>Bacillales</taxon>
        <taxon>Bacillaceae</taxon>
        <taxon>Lysinibacillus</taxon>
    </lineage>
</organism>
<comment type="caution">
    <text evidence="2">The sequence shown here is derived from an EMBL/GenBank/DDBJ whole genome shotgun (WGS) entry which is preliminary data.</text>
</comment>
<feature type="transmembrane region" description="Helical" evidence="1">
    <location>
        <begin position="30"/>
        <end position="48"/>
    </location>
</feature>
<dbReference type="EMBL" id="FOEL01000004">
    <property type="protein sequence ID" value="SEQ36569.1"/>
    <property type="molecule type" value="Genomic_DNA"/>
</dbReference>
<dbReference type="Proteomes" id="UP000199410">
    <property type="component" value="Unassembled WGS sequence"/>
</dbReference>
<keyword evidence="1" id="KW-0812">Transmembrane</keyword>
<dbReference type="AlphaFoldDB" id="A0A1H9FFA9"/>
<keyword evidence="1" id="KW-1133">Transmembrane helix</keyword>
<keyword evidence="1" id="KW-0472">Membrane</keyword>
<accession>A0A1H9FFA9</accession>
<proteinExistence type="predicted"/>
<evidence type="ECO:0000313" key="3">
    <source>
        <dbReference type="Proteomes" id="UP000199410"/>
    </source>
</evidence>
<reference evidence="2 3" key="1">
    <citation type="submission" date="2016-10" db="EMBL/GenBank/DDBJ databases">
        <authorList>
            <person name="Varghese N."/>
            <person name="Submissions S."/>
        </authorList>
    </citation>
    <scope>NUCLEOTIDE SEQUENCE [LARGE SCALE GENOMIC DNA]</scope>
    <source>
        <strain evidence="2 3">TC-13</strain>
    </source>
</reference>
<evidence type="ECO:0000256" key="1">
    <source>
        <dbReference type="SAM" id="Phobius"/>
    </source>
</evidence>
<protein>
    <submittedName>
        <fullName evidence="2">Uncharacterized protein</fullName>
    </submittedName>
</protein>
<name>A0A1H9FFA9_9BACI</name>
<feature type="transmembrane region" description="Helical" evidence="1">
    <location>
        <begin position="7"/>
        <end position="24"/>
    </location>
</feature>
<gene>
    <name evidence="2" type="ORF">SAMN02787113_01592</name>
</gene>
<evidence type="ECO:0000313" key="2">
    <source>
        <dbReference type="EMBL" id="SEQ36569.1"/>
    </source>
</evidence>
<sequence length="54" mass="6243">MQTFWRTAISVAIVVVIIGINYIIFESGTFRIVLNSLCLFIVLLYNQLRPPEKK</sequence>